<feature type="compositionally biased region" description="Low complexity" evidence="9">
    <location>
        <begin position="107"/>
        <end position="125"/>
    </location>
</feature>
<keyword evidence="7" id="KW-0539">Nucleus</keyword>
<dbReference type="PANTHER" id="PTHR13808:SF1">
    <property type="entry name" value="HISTONE ACETYLTRANSFERASE"/>
    <property type="match status" value="1"/>
</dbReference>
<proteinExistence type="predicted"/>
<evidence type="ECO:0000256" key="2">
    <source>
        <dbReference type="ARBA" id="ARBA00013184"/>
    </source>
</evidence>
<feature type="region of interest" description="Disordered" evidence="9">
    <location>
        <begin position="1"/>
        <end position="62"/>
    </location>
</feature>
<keyword evidence="4" id="KW-0156">Chromatin regulator</keyword>
<feature type="compositionally biased region" description="Polar residues" evidence="9">
    <location>
        <begin position="19"/>
        <end position="42"/>
    </location>
</feature>
<feature type="region of interest" description="Disordered" evidence="9">
    <location>
        <begin position="1342"/>
        <end position="1491"/>
    </location>
</feature>
<feature type="compositionally biased region" description="Polar residues" evidence="9">
    <location>
        <begin position="1351"/>
        <end position="1374"/>
    </location>
</feature>
<feature type="compositionally biased region" description="Low complexity" evidence="9">
    <location>
        <begin position="486"/>
        <end position="527"/>
    </location>
</feature>
<feature type="compositionally biased region" description="Polar residues" evidence="9">
    <location>
        <begin position="129"/>
        <end position="161"/>
    </location>
</feature>
<dbReference type="Proteomes" id="UP001530400">
    <property type="component" value="Unassembled WGS sequence"/>
</dbReference>
<gene>
    <name evidence="10" type="ORF">ACHAWO_001590</name>
</gene>
<comment type="caution">
    <text evidence="10">The sequence shown here is derived from an EMBL/GenBank/DDBJ whole genome shotgun (WGS) entry which is preliminary data.</text>
</comment>
<feature type="region of interest" description="Disordered" evidence="9">
    <location>
        <begin position="201"/>
        <end position="276"/>
    </location>
</feature>
<sequence>MEQFFNSIANNNGGINNGQMNFPTPNNNNVQQGNHSASVGSRNGNMVQQNGNNNNNNNNNGGINMSLLAGMLQGQRGIPQGMNLNQLQQQLQLQQQQQQQQGNQMFMNQNGFPMMNNQMNQPTNRRQSDASVLSQNSMSTISNNNPAKTLLNMLSDSSANTPQPQHHSAPGPPPQASQQDNSNNFNDASQQQTQLLIAMHQRMQNQQQQMNSPQQSNHNNQMPPPQNQMQMQSQSNQTNHQMNPPSSKNNNNVDNNNNVGNNNNPPQQQLSTQMQSLQALAQMQQNLANLQGPQLMEQRQSQISDFLSRHGHNLSDDQRLNLCQQVGNGGGPLDAILMMQLGNQLASNISGGGGMNADQMMQLIQSQGGLGLANMGDLMNRQRDQLRSLQCMLKPEDMLDAAAMGNALGGNLGQQGGGGMDPQQQQQMMMQGNLGGGMDMNQMAQVMNFRGDNQGGSSRSSQNGMVMQGNNQGQDSFFRNSTNNNQLQQQQQQQQPMQVQSQHSNPIQLQQLQQQQMNNMPQQQQQQRGSSSAVMEHMIRQRQKQDTISSSNISTSMNQQQPLQRKRSQESSKLTSNKRHHSTYLPQPSPPMSSQDQSSMNNSTRVVPVALSPRLPLTTTVGDISSASLIYTKHALNSIITSLNSRSGSTSASTSSGGRVYTIRDLSTCLGAWDLSHPSSKRNHNKDNDATAMMNDGNADTAFSFYYERSCPILLDAKLPRTTGSGISSGGGGGGKNAMVYSVEDFADDEEEELPALTGAVVLTFGADKKFTGGIGEEGVLTKAIFEFFYEPVVALGKDGSGSNKDGVDMNALVEAEEQMFARMDNEESTFIKAALHALSPSLGDGNSTVDSKVYVPTIWSGNTNRVYQYCLLGNFDDEGKELASKRLCVAIQKKAPSACGDGPAKGVCRITCTLSPASVLEEKKRMANAREGQNLNEFSSTIHRKIRQNLRCLRPPKLVSPASLDDKMGPGRRRVNLRRPSMTHLIDPSSIVVGMRCKHELLLDAEEIGKVYINGSLVVDCSAPSPLPGGKTSSKTNILSALESLSPDILPAHTLFGIDFTFPNCNQAMFFRDIPNKAVLEQEYGALLVDALIDATQFESDVAGKLLCRLISGRSDFDDDDQDEDEKKNHSRSSSKSSFFYDDDINDDINSTPSSKISFDDVSKQCIESIVLSSEAADPVGIGAKALSTKFRMHYGKEFYPCETGTDEDYRLCKILGPNKSPKTVPRRLRDILCRGGYLPLNKMAEFIWKGSGASWIGDHNDSMLASKAMEGAIRLLRQAGCNDVKPNMIRFVGRKQLEMADASVPALRCWYDALSSTYFVNDSILFVETKDQRNKCDAGTVEHAKQENSVDTIFENSNPTVSDSNAQKSDTPIESEAKAESEVAQDTDAVKVKSEADVAQDTNLDAESEVPNNEESETKDQESQSNTEAMKVTPDPEEESKDEAIAQDHAKSSSKKNAGLEDKDHTSLASSVQTDKAANSGGDKDAKLSYRPTEEVAFLLAFIIAKDHPNPMLLEKFVTCHSS</sequence>
<evidence type="ECO:0000256" key="1">
    <source>
        <dbReference type="ARBA" id="ARBA00004123"/>
    </source>
</evidence>
<reference evidence="10 11" key="1">
    <citation type="submission" date="2024-10" db="EMBL/GenBank/DDBJ databases">
        <title>Updated reference genomes for cyclostephanoid diatoms.</title>
        <authorList>
            <person name="Roberts W.R."/>
            <person name="Alverson A.J."/>
        </authorList>
    </citation>
    <scope>NUCLEOTIDE SEQUENCE [LARGE SCALE GENOMIC DNA]</scope>
    <source>
        <strain evidence="10 11">AJA010-31</strain>
    </source>
</reference>
<comment type="catalytic activity">
    <reaction evidence="8">
        <text>L-lysyl-[protein] + acetyl-CoA = N(6)-acetyl-L-lysyl-[protein] + CoA + H(+)</text>
        <dbReference type="Rhea" id="RHEA:45948"/>
        <dbReference type="Rhea" id="RHEA-COMP:9752"/>
        <dbReference type="Rhea" id="RHEA-COMP:10731"/>
        <dbReference type="ChEBI" id="CHEBI:15378"/>
        <dbReference type="ChEBI" id="CHEBI:29969"/>
        <dbReference type="ChEBI" id="CHEBI:57287"/>
        <dbReference type="ChEBI" id="CHEBI:57288"/>
        <dbReference type="ChEBI" id="CHEBI:61930"/>
        <dbReference type="EC" id="2.3.1.48"/>
    </reaction>
</comment>
<dbReference type="EC" id="2.3.1.48" evidence="2"/>
<protein>
    <recommendedName>
        <fullName evidence="2">histone acetyltransferase</fullName>
        <ecNumber evidence="2">2.3.1.48</ecNumber>
    </recommendedName>
</protein>
<evidence type="ECO:0000256" key="6">
    <source>
        <dbReference type="ARBA" id="ARBA00023163"/>
    </source>
</evidence>
<feature type="compositionally biased region" description="Basic and acidic residues" evidence="9">
    <location>
        <begin position="1444"/>
        <end position="1453"/>
    </location>
</feature>
<dbReference type="GO" id="GO:0004402">
    <property type="term" value="F:histone acetyltransferase activity"/>
    <property type="evidence" value="ECO:0007669"/>
    <property type="project" value="UniProtKB-ARBA"/>
</dbReference>
<keyword evidence="6" id="KW-0804">Transcription</keyword>
<evidence type="ECO:0000256" key="4">
    <source>
        <dbReference type="ARBA" id="ARBA00022853"/>
    </source>
</evidence>
<keyword evidence="5" id="KW-0805">Transcription regulation</keyword>
<feature type="compositionally biased region" description="Low complexity" evidence="9">
    <location>
        <begin position="43"/>
        <end position="62"/>
    </location>
</feature>
<feature type="compositionally biased region" description="Polar residues" evidence="9">
    <location>
        <begin position="468"/>
        <end position="485"/>
    </location>
</feature>
<evidence type="ECO:0000256" key="8">
    <source>
        <dbReference type="ARBA" id="ARBA00048017"/>
    </source>
</evidence>
<feature type="compositionally biased region" description="Polar residues" evidence="9">
    <location>
        <begin position="1469"/>
        <end position="1479"/>
    </location>
</feature>
<dbReference type="EMBL" id="JALLPJ020000313">
    <property type="protein sequence ID" value="KAL3795595.1"/>
    <property type="molecule type" value="Genomic_DNA"/>
</dbReference>
<feature type="compositionally biased region" description="Low complexity" evidence="9">
    <location>
        <begin position="450"/>
        <end position="464"/>
    </location>
</feature>
<feature type="compositionally biased region" description="Low complexity" evidence="9">
    <location>
        <begin position="547"/>
        <end position="560"/>
    </location>
</feature>
<keyword evidence="3" id="KW-0808">Transferase</keyword>
<dbReference type="InterPro" id="IPR013178">
    <property type="entry name" value="Histone_AcTrfase_Rtt109/CBP"/>
</dbReference>
<accession>A0ABD3Q658</accession>
<feature type="compositionally biased region" description="Acidic residues" evidence="9">
    <location>
        <begin position="1406"/>
        <end position="1417"/>
    </location>
</feature>
<dbReference type="GO" id="GO:0005634">
    <property type="term" value="C:nucleus"/>
    <property type="evidence" value="ECO:0007669"/>
    <property type="project" value="UniProtKB-SubCell"/>
</dbReference>
<dbReference type="PANTHER" id="PTHR13808">
    <property type="entry name" value="CBP/P300-RELATED"/>
    <property type="match status" value="1"/>
</dbReference>
<keyword evidence="11" id="KW-1185">Reference proteome</keyword>
<feature type="compositionally biased region" description="Low complexity" evidence="9">
    <location>
        <begin position="592"/>
        <end position="603"/>
    </location>
</feature>
<organism evidence="10 11">
    <name type="scientific">Cyclotella atomus</name>
    <dbReference type="NCBI Taxonomy" id="382360"/>
    <lineage>
        <taxon>Eukaryota</taxon>
        <taxon>Sar</taxon>
        <taxon>Stramenopiles</taxon>
        <taxon>Ochrophyta</taxon>
        <taxon>Bacillariophyta</taxon>
        <taxon>Coscinodiscophyceae</taxon>
        <taxon>Thalassiosirophycidae</taxon>
        <taxon>Stephanodiscales</taxon>
        <taxon>Stephanodiscaceae</taxon>
        <taxon>Cyclotella</taxon>
    </lineage>
</organism>
<name>A0ABD3Q658_9STRA</name>
<feature type="region of interest" description="Disordered" evidence="9">
    <location>
        <begin position="107"/>
        <end position="186"/>
    </location>
</feature>
<evidence type="ECO:0000313" key="11">
    <source>
        <dbReference type="Proteomes" id="UP001530400"/>
    </source>
</evidence>
<feature type="region of interest" description="Disordered" evidence="9">
    <location>
        <begin position="449"/>
        <end position="605"/>
    </location>
</feature>
<evidence type="ECO:0000256" key="3">
    <source>
        <dbReference type="ARBA" id="ARBA00022679"/>
    </source>
</evidence>
<evidence type="ECO:0000256" key="5">
    <source>
        <dbReference type="ARBA" id="ARBA00023015"/>
    </source>
</evidence>
<evidence type="ECO:0000313" key="10">
    <source>
        <dbReference type="EMBL" id="KAL3795595.1"/>
    </source>
</evidence>
<comment type="subcellular location">
    <subcellularLocation>
        <location evidence="1">Nucleus</location>
    </subcellularLocation>
</comment>
<evidence type="ECO:0000256" key="7">
    <source>
        <dbReference type="ARBA" id="ARBA00023242"/>
    </source>
</evidence>
<evidence type="ECO:0000256" key="9">
    <source>
        <dbReference type="SAM" id="MobiDB-lite"/>
    </source>
</evidence>